<dbReference type="InterPro" id="IPR025857">
    <property type="entry name" value="MacB_PCD"/>
</dbReference>
<dbReference type="Pfam" id="PF02687">
    <property type="entry name" value="FtsX"/>
    <property type="match status" value="1"/>
</dbReference>
<dbReference type="KEGG" id="des:DSOUD_2330"/>
<organism evidence="10 11">
    <name type="scientific">Desulfuromonas soudanensis</name>
    <dbReference type="NCBI Taxonomy" id="1603606"/>
    <lineage>
        <taxon>Bacteria</taxon>
        <taxon>Pseudomonadati</taxon>
        <taxon>Thermodesulfobacteriota</taxon>
        <taxon>Desulfuromonadia</taxon>
        <taxon>Desulfuromonadales</taxon>
        <taxon>Desulfuromonadaceae</taxon>
        <taxon>Desulfuromonas</taxon>
    </lineage>
</organism>
<keyword evidence="5 7" id="KW-1133">Transmembrane helix</keyword>
<dbReference type="Pfam" id="PF12704">
    <property type="entry name" value="MacB_PCD"/>
    <property type="match status" value="1"/>
</dbReference>
<dbReference type="GO" id="GO:0098797">
    <property type="term" value="C:plasma membrane protein complex"/>
    <property type="evidence" value="ECO:0007669"/>
    <property type="project" value="TreeGrafter"/>
</dbReference>
<evidence type="ECO:0000313" key="11">
    <source>
        <dbReference type="Proteomes" id="UP000057158"/>
    </source>
</evidence>
<dbReference type="InterPro" id="IPR051447">
    <property type="entry name" value="Lipoprotein-release_system"/>
</dbReference>
<evidence type="ECO:0000256" key="1">
    <source>
        <dbReference type="ARBA" id="ARBA00004651"/>
    </source>
</evidence>
<gene>
    <name evidence="10" type="ORF">DSOUD_2330</name>
</gene>
<evidence type="ECO:0000259" key="9">
    <source>
        <dbReference type="Pfam" id="PF12704"/>
    </source>
</evidence>
<feature type="transmembrane region" description="Helical" evidence="7">
    <location>
        <begin position="373"/>
        <end position="390"/>
    </location>
</feature>
<dbReference type="OrthoDB" id="9809768at2"/>
<evidence type="ECO:0000256" key="5">
    <source>
        <dbReference type="ARBA" id="ARBA00022989"/>
    </source>
</evidence>
<evidence type="ECO:0000256" key="3">
    <source>
        <dbReference type="ARBA" id="ARBA00022475"/>
    </source>
</evidence>
<proteinExistence type="inferred from homology"/>
<feature type="transmembrane region" description="Helical" evidence="7">
    <location>
        <begin position="311"/>
        <end position="339"/>
    </location>
</feature>
<evidence type="ECO:0000256" key="4">
    <source>
        <dbReference type="ARBA" id="ARBA00022692"/>
    </source>
</evidence>
<dbReference type="EMBL" id="CP010802">
    <property type="protein sequence ID" value="ALC17092.1"/>
    <property type="molecule type" value="Genomic_DNA"/>
</dbReference>
<sequence>MLWRLALRNIWRNKRRTALTVSAMVVSSSLLILSLGIFSGMLSDMLASATEQYYGHLVVSVTGYQDDRDFFDNFSPDPALLERIASTSGVRGISPRLRAFGLVSHGQRSDPAEILGVEPASERQVTRLQEKIVAGSYLPDDPEKGALLGRGLAERLGVNPGDELVFVTQAADGSIGNDLFTLRGIFATGDSRHDNGLVLVGLSALQRLTVLPDRVHELAASLEDPMTAGATAAQLNGQLPEGLEATDWGQLLPEMQEAIAASDVSRLIIVTILYFATGLGILNTFFMSVMERTREFGILMALGMRPWRVRAMVLLETLAMGGVSLALGISLGLALSLYMATVGIDLSESITPITYAGGTIAPRLRVVMEPANFIVPSLLLLVVCLLAGFLPANRAAGLDPVAAIRED</sequence>
<dbReference type="PANTHER" id="PTHR30489">
    <property type="entry name" value="LIPOPROTEIN-RELEASING SYSTEM TRANSMEMBRANE PROTEIN LOLE"/>
    <property type="match status" value="1"/>
</dbReference>
<keyword evidence="4 7" id="KW-0812">Transmembrane</keyword>
<evidence type="ECO:0000256" key="6">
    <source>
        <dbReference type="ARBA" id="ARBA00023136"/>
    </source>
</evidence>
<evidence type="ECO:0000256" key="2">
    <source>
        <dbReference type="ARBA" id="ARBA00005236"/>
    </source>
</evidence>
<feature type="transmembrane region" description="Helical" evidence="7">
    <location>
        <begin position="267"/>
        <end position="290"/>
    </location>
</feature>
<reference evidence="10 11" key="1">
    <citation type="submission" date="2015-07" db="EMBL/GenBank/DDBJ databases">
        <title>Isolation and Genomic Characterization of a Novel Halophilic Metal-Reducing Deltaproteobacterium from the Deep Subsurface.</title>
        <authorList>
            <person name="Badalamenti J.P."/>
            <person name="Summers Z.M."/>
            <person name="Gralnick J.A."/>
            <person name="Bond D.R."/>
        </authorList>
    </citation>
    <scope>NUCLEOTIDE SEQUENCE [LARGE SCALE GENOMIC DNA]</scope>
    <source>
        <strain evidence="10 11">WTL</strain>
    </source>
</reference>
<evidence type="ECO:0000313" key="10">
    <source>
        <dbReference type="EMBL" id="ALC17092.1"/>
    </source>
</evidence>
<keyword evidence="6 7" id="KW-0472">Membrane</keyword>
<dbReference type="PANTHER" id="PTHR30489:SF0">
    <property type="entry name" value="LIPOPROTEIN-RELEASING SYSTEM TRANSMEMBRANE PROTEIN LOLE"/>
    <property type="match status" value="1"/>
</dbReference>
<feature type="domain" description="ABC3 transporter permease C-terminal" evidence="8">
    <location>
        <begin position="268"/>
        <end position="400"/>
    </location>
</feature>
<evidence type="ECO:0000259" key="8">
    <source>
        <dbReference type="Pfam" id="PF02687"/>
    </source>
</evidence>
<comment type="subcellular location">
    <subcellularLocation>
        <location evidence="1">Cell membrane</location>
        <topology evidence="1">Multi-pass membrane protein</topology>
    </subcellularLocation>
</comment>
<accession>A0A0M4DAD7</accession>
<dbReference type="PATRIC" id="fig|1603606.3.peg.2522"/>
<dbReference type="AlphaFoldDB" id="A0A0M4DAD7"/>
<dbReference type="InterPro" id="IPR003838">
    <property type="entry name" value="ABC3_permease_C"/>
</dbReference>
<protein>
    <submittedName>
        <fullName evidence="10">ABC transporter permease</fullName>
    </submittedName>
</protein>
<keyword evidence="3" id="KW-1003">Cell membrane</keyword>
<name>A0A0M4DAD7_9BACT</name>
<evidence type="ECO:0000256" key="7">
    <source>
        <dbReference type="SAM" id="Phobius"/>
    </source>
</evidence>
<dbReference type="STRING" id="1603606.DSOUD_2330"/>
<dbReference type="GO" id="GO:0044874">
    <property type="term" value="P:lipoprotein localization to outer membrane"/>
    <property type="evidence" value="ECO:0007669"/>
    <property type="project" value="TreeGrafter"/>
</dbReference>
<dbReference type="Proteomes" id="UP000057158">
    <property type="component" value="Chromosome"/>
</dbReference>
<dbReference type="RefSeq" id="WP_053551125.1">
    <property type="nucleotide sequence ID" value="NZ_CP010802.1"/>
</dbReference>
<feature type="transmembrane region" description="Helical" evidence="7">
    <location>
        <begin position="21"/>
        <end position="42"/>
    </location>
</feature>
<feature type="domain" description="MacB-like periplasmic core" evidence="9">
    <location>
        <begin position="17"/>
        <end position="236"/>
    </location>
</feature>
<keyword evidence="11" id="KW-1185">Reference proteome</keyword>
<comment type="similarity">
    <text evidence="2">Belongs to the ABC-4 integral membrane protein family. LolC/E subfamily.</text>
</comment>